<sequence>MLDALNAKLAAAKEQGRRHEVWQGRLGRLQQDLVTEEQKLKVCEEQLREEQGDIDRLLKLSFTSLWAALLHNKQEKLAHEEQELLSAKLKHEEALREVKSIQEDIGDLEQKLQGVQYWKQELEQILREKEQIMRNEGTERSIQLHKLEDQRSDLVVLVKELQEAYSAGQTVQTHLNVAIDRMESAKGWGTYDLLGGGILSTHMKHSRVDEAMDNIRNAQNSLRRFQQELSDVRLTLNVRFDASNFLKFSDYFFDGFIADILMQGKIKATLAQIEQKHDEVITVMTQLGDAKRKAEAELAGIERHYIFLIETAEDV</sequence>
<dbReference type="RefSeq" id="WP_125661556.1">
    <property type="nucleotide sequence ID" value="NZ_AP019308.1"/>
</dbReference>
<organism evidence="1 2">
    <name type="scientific">Paenibacillus baekrokdamisoli</name>
    <dbReference type="NCBI Taxonomy" id="1712516"/>
    <lineage>
        <taxon>Bacteria</taxon>
        <taxon>Bacillati</taxon>
        <taxon>Bacillota</taxon>
        <taxon>Bacilli</taxon>
        <taxon>Bacillales</taxon>
        <taxon>Paenibacillaceae</taxon>
        <taxon>Paenibacillus</taxon>
    </lineage>
</organism>
<gene>
    <name evidence="1" type="ORF">Back11_41790</name>
</gene>
<dbReference type="KEGG" id="pbk:Back11_41790"/>
<dbReference type="OrthoDB" id="3540923at2"/>
<keyword evidence="2" id="KW-1185">Reference proteome</keyword>
<evidence type="ECO:0000313" key="2">
    <source>
        <dbReference type="Proteomes" id="UP000275368"/>
    </source>
</evidence>
<dbReference type="Proteomes" id="UP000275368">
    <property type="component" value="Chromosome"/>
</dbReference>
<evidence type="ECO:0000313" key="1">
    <source>
        <dbReference type="EMBL" id="BBH22834.1"/>
    </source>
</evidence>
<dbReference type="EMBL" id="AP019308">
    <property type="protein sequence ID" value="BBH22834.1"/>
    <property type="molecule type" value="Genomic_DNA"/>
</dbReference>
<name>A0A3G9JIN2_9BACL</name>
<proteinExistence type="predicted"/>
<accession>A0A3G9JIN2</accession>
<dbReference type="AlphaFoldDB" id="A0A3G9JIN2"/>
<reference evidence="1 2" key="1">
    <citation type="submission" date="2018-11" db="EMBL/GenBank/DDBJ databases">
        <title>Complete genome sequence of Paenibacillus baekrokdamisoli strain KCTC 33723.</title>
        <authorList>
            <person name="Kang S.W."/>
            <person name="Lee K.C."/>
            <person name="Kim K.K."/>
            <person name="Kim J.S."/>
            <person name="Kim D.S."/>
            <person name="Ko S.H."/>
            <person name="Yang S.H."/>
            <person name="Lee J.S."/>
        </authorList>
    </citation>
    <scope>NUCLEOTIDE SEQUENCE [LARGE SCALE GENOMIC DNA]</scope>
    <source>
        <strain evidence="1 2">KCTC 33723</strain>
    </source>
</reference>
<protein>
    <submittedName>
        <fullName evidence="1">Uncharacterized protein</fullName>
    </submittedName>
</protein>